<proteinExistence type="predicted"/>
<comment type="caution">
    <text evidence="3">The sequence shown here is derived from an EMBL/GenBank/DDBJ whole genome shotgun (WGS) entry which is preliminary data.</text>
</comment>
<dbReference type="Proteomes" id="UP001244011">
    <property type="component" value="Unassembled WGS sequence"/>
</dbReference>
<accession>A0AAJ0BUG0</accession>
<dbReference type="RefSeq" id="XP_060278429.1">
    <property type="nucleotide sequence ID" value="XM_060430326.1"/>
</dbReference>
<dbReference type="EMBL" id="MU839041">
    <property type="protein sequence ID" value="KAK1762216.1"/>
    <property type="molecule type" value="Genomic_DNA"/>
</dbReference>
<dbReference type="AlphaFoldDB" id="A0AAJ0BUG0"/>
<reference evidence="3" key="1">
    <citation type="submission" date="2023-06" db="EMBL/GenBank/DDBJ databases">
        <title>Genome-scale phylogeny and comparative genomics of the fungal order Sordariales.</title>
        <authorList>
            <consortium name="Lawrence Berkeley National Laboratory"/>
            <person name="Hensen N."/>
            <person name="Bonometti L."/>
            <person name="Westerberg I."/>
            <person name="Brannstrom I.O."/>
            <person name="Guillou S."/>
            <person name="Cros-Aarteil S."/>
            <person name="Calhoun S."/>
            <person name="Haridas S."/>
            <person name="Kuo A."/>
            <person name="Mondo S."/>
            <person name="Pangilinan J."/>
            <person name="Riley R."/>
            <person name="Labutti K."/>
            <person name="Andreopoulos B."/>
            <person name="Lipzen A."/>
            <person name="Chen C."/>
            <person name="Yanf M."/>
            <person name="Daum C."/>
            <person name="Ng V."/>
            <person name="Clum A."/>
            <person name="Steindorff A."/>
            <person name="Ohm R."/>
            <person name="Martin F."/>
            <person name="Silar P."/>
            <person name="Natvig D."/>
            <person name="Lalanne C."/>
            <person name="Gautier V."/>
            <person name="Ament-Velasquez S.L."/>
            <person name="Kruys A."/>
            <person name="Hutchinson M.I."/>
            <person name="Powell A.J."/>
            <person name="Barry K."/>
            <person name="Miller A.N."/>
            <person name="Grigoriev I.V."/>
            <person name="Debuchy R."/>
            <person name="Gladieux P."/>
            <person name="Thoren M.H."/>
            <person name="Johannesson H."/>
        </authorList>
    </citation>
    <scope>NUCLEOTIDE SEQUENCE</scope>
    <source>
        <strain evidence="3">8032-3</strain>
    </source>
</reference>
<sequence length="647" mass="70114">MPQASTATRDDLLSSGPDSSSSDDESIPFNRNFRDDLLDARRPIRVRDSGSDSSSSEDKGDDEVKDSQPESQSQVAGARSFRARASLPNYNLKQLSSVRTLTKKGARKGSKFVDEESASSEDGDELGATTIDLGQLQYDEMKPLRTCGDRLYNEWIGTLNGRKVRVAGAGALFPKDYQPLPDVERPWVCAVRACKRTFVSTTGLGGHFNMAHRACLLNDNGDATMTVIGRRQNPEATGRYPAVVVSAVPLPDNRKTVVLGPNDPPNGKRYRQVLDPNASWAAASQSPLWRYLRTILPNTVTLPKYAPALELLALPQRRLLPDSVQDRFRDGLVDMEVDVRIVCAILLYLTGARGLCNNCSDPKGAASNMFDMCVALRPSASAALKKTFGPSTCCNCYLGGLMRPCVMVRSNLPDTESLEQVNGLDLPEAPKEELSQLPDEKEEEVVERRWSSRLMTLNSARASTRTSLSRENSTVKPTLVTPVPIPTFGQTALRKPAAAAAAGPATSAVVAPPDINNLAASLELEDWEFAPGRIRDEGEGEEGPENIAFSTAFVSQNQTVAVAPDVTFRVQMVKPGECARFTADPDRLRICSVASGKVRVKGLVAGQDFAVGPNGVWKIKGGAACVVENRLYLDAVVHVSSVPCYDL</sequence>
<feature type="region of interest" description="Disordered" evidence="1">
    <location>
        <begin position="106"/>
        <end position="126"/>
    </location>
</feature>
<gene>
    <name evidence="3" type="ORF">QBC33DRAFT_564041</name>
</gene>
<evidence type="ECO:0000313" key="3">
    <source>
        <dbReference type="EMBL" id="KAK1762216.1"/>
    </source>
</evidence>
<feature type="compositionally biased region" description="Basic and acidic residues" evidence="1">
    <location>
        <begin position="32"/>
        <end position="50"/>
    </location>
</feature>
<dbReference type="PROSITE" id="PS00028">
    <property type="entry name" value="ZINC_FINGER_C2H2_1"/>
    <property type="match status" value="1"/>
</dbReference>
<evidence type="ECO:0000256" key="1">
    <source>
        <dbReference type="SAM" id="MobiDB-lite"/>
    </source>
</evidence>
<keyword evidence="4" id="KW-1185">Reference proteome</keyword>
<evidence type="ECO:0000313" key="4">
    <source>
        <dbReference type="Proteomes" id="UP001244011"/>
    </source>
</evidence>
<feature type="compositionally biased region" description="Acidic residues" evidence="1">
    <location>
        <begin position="115"/>
        <end position="125"/>
    </location>
</feature>
<organism evidence="3 4">
    <name type="scientific">Phialemonium atrogriseum</name>
    <dbReference type="NCBI Taxonomy" id="1093897"/>
    <lineage>
        <taxon>Eukaryota</taxon>
        <taxon>Fungi</taxon>
        <taxon>Dikarya</taxon>
        <taxon>Ascomycota</taxon>
        <taxon>Pezizomycotina</taxon>
        <taxon>Sordariomycetes</taxon>
        <taxon>Sordariomycetidae</taxon>
        <taxon>Cephalothecales</taxon>
        <taxon>Cephalothecaceae</taxon>
        <taxon>Phialemonium</taxon>
    </lineage>
</organism>
<evidence type="ECO:0000259" key="2">
    <source>
        <dbReference type="PROSITE" id="PS00028"/>
    </source>
</evidence>
<feature type="domain" description="C2H2-type" evidence="2">
    <location>
        <begin position="189"/>
        <end position="212"/>
    </location>
</feature>
<dbReference type="InterPro" id="IPR013087">
    <property type="entry name" value="Znf_C2H2_type"/>
</dbReference>
<feature type="region of interest" description="Disordered" evidence="1">
    <location>
        <begin position="1"/>
        <end position="82"/>
    </location>
</feature>
<dbReference type="GeneID" id="85313513"/>
<protein>
    <recommendedName>
        <fullName evidence="2">C2H2-type domain-containing protein</fullName>
    </recommendedName>
</protein>
<name>A0AAJ0BUG0_9PEZI</name>